<evidence type="ECO:0000256" key="6">
    <source>
        <dbReference type="SAM" id="MobiDB-lite"/>
    </source>
</evidence>
<comment type="subcellular location">
    <subcellularLocation>
        <location evidence="1">Nucleus</location>
    </subcellularLocation>
</comment>
<evidence type="ECO:0000259" key="7">
    <source>
        <dbReference type="PROSITE" id="PS50066"/>
    </source>
</evidence>
<sequence length="120" mass="13835">MVRRKLEIKKIEDESKRHVTFTKRRQGLFKKAKELCKKSGDEVAIVSFSLAGNMYAFRHPSVDSIVKRYEATEDNGAHADVANESTESVVEEEELDQLEKETEEMVNKVRDIAKDMVEKM</sequence>
<dbReference type="Pfam" id="PF00319">
    <property type="entry name" value="SRF-TF"/>
    <property type="match status" value="1"/>
</dbReference>
<dbReference type="PRINTS" id="PR00404">
    <property type="entry name" value="MADSDOMAIN"/>
</dbReference>
<dbReference type="AlphaFoldDB" id="A0AAV3PYC8"/>
<keyword evidence="3" id="KW-0238">DNA-binding</keyword>
<dbReference type="GO" id="GO:0005634">
    <property type="term" value="C:nucleus"/>
    <property type="evidence" value="ECO:0007669"/>
    <property type="project" value="UniProtKB-SubCell"/>
</dbReference>
<dbReference type="Gene3D" id="3.40.1810.10">
    <property type="entry name" value="Transcription factor, MADS-box"/>
    <property type="match status" value="1"/>
</dbReference>
<dbReference type="PANTHER" id="PTHR11945:SF779">
    <property type="entry name" value="AGAMOUS-LIKE MADS-BOX PROTEIN AGL61"/>
    <property type="match status" value="1"/>
</dbReference>
<reference evidence="8 9" key="1">
    <citation type="submission" date="2024-01" db="EMBL/GenBank/DDBJ databases">
        <title>The complete chloroplast genome sequence of Lithospermum erythrorhizon: insights into the phylogenetic relationship among Boraginaceae species and the maternal lineages of purple gromwells.</title>
        <authorList>
            <person name="Okada T."/>
            <person name="Watanabe K."/>
        </authorList>
    </citation>
    <scope>NUCLEOTIDE SEQUENCE [LARGE SCALE GENOMIC DNA]</scope>
</reference>
<dbReference type="Proteomes" id="UP001454036">
    <property type="component" value="Unassembled WGS sequence"/>
</dbReference>
<evidence type="ECO:0000256" key="3">
    <source>
        <dbReference type="ARBA" id="ARBA00023125"/>
    </source>
</evidence>
<dbReference type="InterPro" id="IPR036879">
    <property type="entry name" value="TF_MADSbox_sf"/>
</dbReference>
<name>A0AAV3PYC8_LITER</name>
<evidence type="ECO:0000313" key="9">
    <source>
        <dbReference type="Proteomes" id="UP001454036"/>
    </source>
</evidence>
<protein>
    <recommendedName>
        <fullName evidence="7">MADS-box domain-containing protein</fullName>
    </recommendedName>
</protein>
<gene>
    <name evidence="8" type="ORF">LIER_13820</name>
</gene>
<dbReference type="SMART" id="SM00432">
    <property type="entry name" value="MADS"/>
    <property type="match status" value="1"/>
</dbReference>
<keyword evidence="9" id="KW-1185">Reference proteome</keyword>
<dbReference type="PROSITE" id="PS50066">
    <property type="entry name" value="MADS_BOX_2"/>
    <property type="match status" value="1"/>
</dbReference>
<evidence type="ECO:0000256" key="2">
    <source>
        <dbReference type="ARBA" id="ARBA00023015"/>
    </source>
</evidence>
<comment type="caution">
    <text evidence="8">The sequence shown here is derived from an EMBL/GenBank/DDBJ whole genome shotgun (WGS) entry which is preliminary data.</text>
</comment>
<dbReference type="PANTHER" id="PTHR11945">
    <property type="entry name" value="MADS BOX PROTEIN"/>
    <property type="match status" value="1"/>
</dbReference>
<accession>A0AAV3PYC8</accession>
<keyword evidence="4" id="KW-0804">Transcription</keyword>
<evidence type="ECO:0000256" key="4">
    <source>
        <dbReference type="ARBA" id="ARBA00023163"/>
    </source>
</evidence>
<evidence type="ECO:0000313" key="8">
    <source>
        <dbReference type="EMBL" id="GAA0156293.1"/>
    </source>
</evidence>
<proteinExistence type="predicted"/>
<keyword evidence="2" id="KW-0805">Transcription regulation</keyword>
<dbReference type="SUPFAM" id="SSF55455">
    <property type="entry name" value="SRF-like"/>
    <property type="match status" value="1"/>
</dbReference>
<feature type="domain" description="MADS-box" evidence="7">
    <location>
        <begin position="1"/>
        <end position="61"/>
    </location>
</feature>
<dbReference type="EMBL" id="BAABME010002829">
    <property type="protein sequence ID" value="GAA0156293.1"/>
    <property type="molecule type" value="Genomic_DNA"/>
</dbReference>
<feature type="region of interest" description="Disordered" evidence="6">
    <location>
        <begin position="78"/>
        <end position="101"/>
    </location>
</feature>
<evidence type="ECO:0000256" key="1">
    <source>
        <dbReference type="ARBA" id="ARBA00004123"/>
    </source>
</evidence>
<organism evidence="8 9">
    <name type="scientific">Lithospermum erythrorhizon</name>
    <name type="common">Purple gromwell</name>
    <name type="synonym">Lithospermum officinale var. erythrorhizon</name>
    <dbReference type="NCBI Taxonomy" id="34254"/>
    <lineage>
        <taxon>Eukaryota</taxon>
        <taxon>Viridiplantae</taxon>
        <taxon>Streptophyta</taxon>
        <taxon>Embryophyta</taxon>
        <taxon>Tracheophyta</taxon>
        <taxon>Spermatophyta</taxon>
        <taxon>Magnoliopsida</taxon>
        <taxon>eudicotyledons</taxon>
        <taxon>Gunneridae</taxon>
        <taxon>Pentapetalae</taxon>
        <taxon>asterids</taxon>
        <taxon>lamiids</taxon>
        <taxon>Boraginales</taxon>
        <taxon>Boraginaceae</taxon>
        <taxon>Boraginoideae</taxon>
        <taxon>Lithospermeae</taxon>
        <taxon>Lithospermum</taxon>
    </lineage>
</organism>
<dbReference type="GO" id="GO:0046983">
    <property type="term" value="F:protein dimerization activity"/>
    <property type="evidence" value="ECO:0007669"/>
    <property type="project" value="InterPro"/>
</dbReference>
<dbReference type="GO" id="GO:0000981">
    <property type="term" value="F:DNA-binding transcription factor activity, RNA polymerase II-specific"/>
    <property type="evidence" value="ECO:0007669"/>
    <property type="project" value="TreeGrafter"/>
</dbReference>
<dbReference type="InterPro" id="IPR002100">
    <property type="entry name" value="TF_MADSbox"/>
</dbReference>
<dbReference type="GO" id="GO:0000978">
    <property type="term" value="F:RNA polymerase II cis-regulatory region sequence-specific DNA binding"/>
    <property type="evidence" value="ECO:0007669"/>
    <property type="project" value="TreeGrafter"/>
</dbReference>
<evidence type="ECO:0000256" key="5">
    <source>
        <dbReference type="ARBA" id="ARBA00023242"/>
    </source>
</evidence>
<keyword evidence="5" id="KW-0539">Nucleus</keyword>